<evidence type="ECO:0000256" key="3">
    <source>
        <dbReference type="ARBA" id="ARBA00023125"/>
    </source>
</evidence>
<dbReference type="GO" id="GO:0006310">
    <property type="term" value="P:DNA recombination"/>
    <property type="evidence" value="ECO:0007669"/>
    <property type="project" value="UniProtKB-UniRule"/>
</dbReference>
<dbReference type="Pfam" id="PF14520">
    <property type="entry name" value="HHH_5"/>
    <property type="match status" value="1"/>
</dbReference>
<evidence type="ECO:0000256" key="1">
    <source>
        <dbReference type="ARBA" id="ARBA00022490"/>
    </source>
</evidence>
<keyword evidence="4 6" id="KW-0233">DNA recombination</keyword>
<dbReference type="Gene3D" id="1.10.8.10">
    <property type="entry name" value="DNA helicase RuvA subunit, C-terminal domain"/>
    <property type="match status" value="1"/>
</dbReference>
<evidence type="ECO:0000256" key="4">
    <source>
        <dbReference type="ARBA" id="ARBA00023172"/>
    </source>
</evidence>
<comment type="caution">
    <text evidence="6">Lacks conserved residue(s) required for the propagation of feature annotation.</text>
</comment>
<dbReference type="GO" id="GO:0009378">
    <property type="term" value="F:four-way junction helicase activity"/>
    <property type="evidence" value="ECO:0007669"/>
    <property type="project" value="InterPro"/>
</dbReference>
<comment type="subunit">
    <text evidence="6">Homotetramer. Forms an RuvA(8)-RuvB(12)-Holliday junction (HJ) complex. HJ DNA is sandwiched between 2 RuvA tetramers; dsDNA enters through RuvA and exits via RuvB. An RuvB hexamer assembles on each DNA strand where it exits the tetramer. Each RuvB hexamer is contacted by two RuvA subunits (via domain III) on 2 adjacent RuvB subunits; this complex drives branch migration. In the full resolvosome a probable DNA-RuvA(4)-RuvB(12)-RuvC(2) complex forms which resolves the HJ.</text>
</comment>
<dbReference type="GO" id="GO:0009379">
    <property type="term" value="C:Holliday junction helicase complex"/>
    <property type="evidence" value="ECO:0007669"/>
    <property type="project" value="InterPro"/>
</dbReference>
<dbReference type="GO" id="GO:0000400">
    <property type="term" value="F:four-way junction DNA binding"/>
    <property type="evidence" value="ECO:0007669"/>
    <property type="project" value="UniProtKB-UniRule"/>
</dbReference>
<keyword evidence="3 6" id="KW-0238">DNA-binding</keyword>
<dbReference type="SUPFAM" id="SSF50249">
    <property type="entry name" value="Nucleic acid-binding proteins"/>
    <property type="match status" value="1"/>
</dbReference>
<comment type="similarity">
    <text evidence="6">Belongs to the RuvA family.</text>
</comment>
<keyword evidence="1 6" id="KW-0963">Cytoplasm</keyword>
<feature type="domain" description="Helix-hairpin-helix DNA-binding motif class 1" evidence="7">
    <location>
        <begin position="72"/>
        <end position="91"/>
    </location>
</feature>
<dbReference type="Gene3D" id="1.10.150.20">
    <property type="entry name" value="5' to 3' exonuclease, C-terminal subdomain"/>
    <property type="match status" value="1"/>
</dbReference>
<dbReference type="InterPro" id="IPR010994">
    <property type="entry name" value="RuvA_2-like"/>
</dbReference>
<evidence type="ECO:0000313" key="8">
    <source>
        <dbReference type="EMBL" id="XCH47444.1"/>
    </source>
</evidence>
<proteinExistence type="inferred from homology"/>
<keyword evidence="2 6" id="KW-0227">DNA damage</keyword>
<dbReference type="RefSeq" id="WP_353684967.1">
    <property type="nucleotide sequence ID" value="NZ_CP144373.1"/>
</dbReference>
<dbReference type="GO" id="GO:0005737">
    <property type="term" value="C:cytoplasm"/>
    <property type="evidence" value="ECO:0007669"/>
    <property type="project" value="UniProtKB-SubCell"/>
</dbReference>
<organism evidence="8">
    <name type="scientific">Thermodesulfovibrio autotrophicus</name>
    <dbReference type="NCBI Taxonomy" id="3118333"/>
    <lineage>
        <taxon>Bacteria</taxon>
        <taxon>Pseudomonadati</taxon>
        <taxon>Nitrospirota</taxon>
        <taxon>Thermodesulfovibrionia</taxon>
        <taxon>Thermodesulfovibrionales</taxon>
        <taxon>Thermodesulfovibrionaceae</taxon>
        <taxon>Thermodesulfovibrio</taxon>
    </lineage>
</organism>
<dbReference type="NCBIfam" id="TIGR00084">
    <property type="entry name" value="ruvA"/>
    <property type="match status" value="1"/>
</dbReference>
<dbReference type="InterPro" id="IPR013849">
    <property type="entry name" value="DNA_helicase_Holl-junc_RuvA_I"/>
</dbReference>
<evidence type="ECO:0000256" key="5">
    <source>
        <dbReference type="ARBA" id="ARBA00023204"/>
    </source>
</evidence>
<dbReference type="InterPro" id="IPR012340">
    <property type="entry name" value="NA-bd_OB-fold"/>
</dbReference>
<protein>
    <recommendedName>
        <fullName evidence="6">Holliday junction branch migration complex subunit RuvA</fullName>
    </recommendedName>
</protein>
<dbReference type="AlphaFoldDB" id="A0AAU8GYE2"/>
<evidence type="ECO:0000256" key="6">
    <source>
        <dbReference type="HAMAP-Rule" id="MF_00031"/>
    </source>
</evidence>
<accession>A0AAU8GYE2</accession>
<dbReference type="Gene3D" id="2.40.50.140">
    <property type="entry name" value="Nucleic acid-binding proteins"/>
    <property type="match status" value="1"/>
</dbReference>
<evidence type="ECO:0000259" key="7">
    <source>
        <dbReference type="SMART" id="SM00278"/>
    </source>
</evidence>
<dbReference type="Pfam" id="PF01330">
    <property type="entry name" value="RuvA_N"/>
    <property type="match status" value="1"/>
</dbReference>
<dbReference type="InterPro" id="IPR000085">
    <property type="entry name" value="RuvA"/>
</dbReference>
<keyword evidence="8" id="KW-0378">Hydrolase</keyword>
<dbReference type="KEGG" id="taut:V4D30_04010"/>
<dbReference type="InterPro" id="IPR003583">
    <property type="entry name" value="Hlx-hairpin-Hlx_DNA-bd_motif"/>
</dbReference>
<dbReference type="SUPFAM" id="SSF46929">
    <property type="entry name" value="DNA helicase RuvA subunit, C-terminal domain"/>
    <property type="match status" value="1"/>
</dbReference>
<dbReference type="GO" id="GO:0006281">
    <property type="term" value="P:DNA repair"/>
    <property type="evidence" value="ECO:0007669"/>
    <property type="project" value="UniProtKB-UniRule"/>
</dbReference>
<dbReference type="InterPro" id="IPR036267">
    <property type="entry name" value="RuvA_C_sf"/>
</dbReference>
<dbReference type="GO" id="GO:0048476">
    <property type="term" value="C:Holliday junction resolvase complex"/>
    <property type="evidence" value="ECO:0007669"/>
    <property type="project" value="UniProtKB-UniRule"/>
</dbReference>
<comment type="subcellular location">
    <subcellularLocation>
        <location evidence="6">Cytoplasm</location>
    </subcellularLocation>
</comment>
<dbReference type="HAMAP" id="MF_00031">
    <property type="entry name" value="DNA_HJ_migration_RuvA"/>
    <property type="match status" value="1"/>
</dbReference>
<sequence length="190" mass="21450">MLDFIKGKAVTVKPDRVVIQTGGLGYSVKIPVRIARYINTGEEIQIYTSLILKEELIEVYGFLDSSERDLFEELIKISGIGPKMAINILSTYDKETLYKTIEQEDIKSLSKIPGVGKKTAQRIFLELKGVLPSLKYEKDQKYEDVLSALVNLGYRRLQAKEVLDKIYDSEKDEATIIRESLSILAGKDGK</sequence>
<dbReference type="GO" id="GO:0005524">
    <property type="term" value="F:ATP binding"/>
    <property type="evidence" value="ECO:0007669"/>
    <property type="project" value="InterPro"/>
</dbReference>
<dbReference type="CDD" id="cd14332">
    <property type="entry name" value="UBA_RuvA_C"/>
    <property type="match status" value="1"/>
</dbReference>
<feature type="domain" description="Helix-hairpin-helix DNA-binding motif class 1" evidence="7">
    <location>
        <begin position="107"/>
        <end position="126"/>
    </location>
</feature>
<feature type="region of interest" description="Domain III" evidence="6">
    <location>
        <begin position="140"/>
        <end position="190"/>
    </location>
</feature>
<dbReference type="SUPFAM" id="SSF47781">
    <property type="entry name" value="RuvA domain 2-like"/>
    <property type="match status" value="1"/>
</dbReference>
<keyword evidence="5 6" id="KW-0234">DNA repair</keyword>
<comment type="domain">
    <text evidence="6">Has three domains with a flexible linker between the domains II and III and assumes an 'L' shape. Domain III is highly mobile and contacts RuvB.</text>
</comment>
<evidence type="ECO:0000256" key="2">
    <source>
        <dbReference type="ARBA" id="ARBA00022763"/>
    </source>
</evidence>
<name>A0AAU8GYE2_9BACT</name>
<dbReference type="Pfam" id="PF07499">
    <property type="entry name" value="RuvA_C"/>
    <property type="match status" value="1"/>
</dbReference>
<gene>
    <name evidence="6 8" type="primary">ruvA</name>
    <name evidence="8" type="ORF">V4D30_04010</name>
</gene>
<dbReference type="SMART" id="SM00278">
    <property type="entry name" value="HhH1"/>
    <property type="match status" value="2"/>
</dbReference>
<dbReference type="EMBL" id="CP144373">
    <property type="protein sequence ID" value="XCH47444.1"/>
    <property type="molecule type" value="Genomic_DNA"/>
</dbReference>
<comment type="function">
    <text evidence="6">The RuvA-RuvB-RuvC complex processes Holliday junction (HJ) DNA during genetic recombination and DNA repair, while the RuvA-RuvB complex plays an important role in the rescue of blocked DNA replication forks via replication fork reversal (RFR). RuvA specifically binds to HJ cruciform DNA, conferring on it an open structure. The RuvB hexamer acts as an ATP-dependent pump, pulling dsDNA into and through the RuvAB complex. HJ branch migration allows RuvC to scan DNA until it finds its consensus sequence, where it cleaves and resolves the cruciform DNA.</text>
</comment>
<dbReference type="InterPro" id="IPR011114">
    <property type="entry name" value="RuvA_C"/>
</dbReference>
<reference evidence="8" key="1">
    <citation type="submission" date="2024-01" db="EMBL/GenBank/DDBJ databases">
        <title>The first autotrophic representatives of the genus Thermodesulfovibrio.</title>
        <authorList>
            <person name="Maltseva A.I."/>
            <person name="Elcheninov A.G."/>
            <person name="Kublanov I.V."/>
            <person name="Lebedinsky A.V."/>
            <person name="Frolov E.N."/>
        </authorList>
    </citation>
    <scope>NUCLEOTIDE SEQUENCE</scope>
    <source>
        <strain evidence="8">3907-1M</strain>
    </source>
</reference>
<dbReference type="GO" id="GO:0016787">
    <property type="term" value="F:hydrolase activity"/>
    <property type="evidence" value="ECO:0007669"/>
    <property type="project" value="UniProtKB-KW"/>
</dbReference>